<reference evidence="3 4" key="1">
    <citation type="submission" date="2022-05" db="EMBL/GenBank/DDBJ databases">
        <authorList>
            <consortium name="Genoscope - CEA"/>
            <person name="William W."/>
        </authorList>
    </citation>
    <scope>NUCLEOTIDE SEQUENCE [LARGE SCALE GENOMIC DNA]</scope>
</reference>
<feature type="region of interest" description="Disordered" evidence="1">
    <location>
        <begin position="349"/>
        <end position="379"/>
    </location>
</feature>
<dbReference type="PANTHER" id="PTHR13318:SF247">
    <property type="entry name" value="GH16156P"/>
    <property type="match status" value="1"/>
</dbReference>
<dbReference type="GO" id="GO:0019005">
    <property type="term" value="C:SCF ubiquitin ligase complex"/>
    <property type="evidence" value="ECO:0007669"/>
    <property type="project" value="TreeGrafter"/>
</dbReference>
<accession>A0AAU9WB61</accession>
<dbReference type="GO" id="GO:0031146">
    <property type="term" value="P:SCF-dependent proteasomal ubiquitin-dependent protein catabolic process"/>
    <property type="evidence" value="ECO:0007669"/>
    <property type="project" value="TreeGrafter"/>
</dbReference>
<dbReference type="InterPro" id="IPR001611">
    <property type="entry name" value="Leu-rich_rpt"/>
</dbReference>
<evidence type="ECO:0000256" key="1">
    <source>
        <dbReference type="SAM" id="MobiDB-lite"/>
    </source>
</evidence>
<feature type="compositionally biased region" description="Polar residues" evidence="1">
    <location>
        <begin position="491"/>
        <end position="501"/>
    </location>
</feature>
<name>A0AAU9WB61_9CNID</name>
<dbReference type="Proteomes" id="UP001159428">
    <property type="component" value="Unassembled WGS sequence"/>
</dbReference>
<evidence type="ECO:0000259" key="2">
    <source>
        <dbReference type="Pfam" id="PF25372"/>
    </source>
</evidence>
<evidence type="ECO:0000313" key="3">
    <source>
        <dbReference type="EMBL" id="CAH3103660.1"/>
    </source>
</evidence>
<keyword evidence="4" id="KW-1185">Reference proteome</keyword>
<sequence length="999" mass="110301">MDPPNLRYIVQTTIIKYLVCSSDISRQHIVMLEYLRNFGQGIFGDEILSQVFEDFPGELTDELLSVLSPPHLKQLKLRSCNRLSCSGLQTAIAKCHQLQAIDFTECIHLLHPVVFCCIKEKATKLVSLSFENSELVSDDIVQVALMCCPGLKHLNLSSCKNITDAAFAIRNSKKEAMITDPTHQMPHAGFGLTNVDISGCRSLSTDTVKHLVSLCGSSLTSINLAYTGVNCMALLYLAGLNIDKVARIMHNAVATDLASTSNQETVQEIPNHNQWCNDVSDSVKTQPSPMMSKDNDLSLNENLLNEMEVLTLKFVLPTCHVDEQNKAQDGQSHKEFGSDTSFAVFSSLSPEIPPSDKASEHENARFGDEECNDDNGERNFMERAGDRTICWNDIPTEDGSKATVDSESTSCNRMQLLSKQEEITSTCKLRSVGNRELGLERYDLMTVGKQTTEHCGSEEILAREDNFEVESHPVHDDTTPRCEEAGEEKSTPNYLSSPTTSVNCDITSTESALEDEDAEIKDFRIHARSGEGEKLVDVLPSISLLHLDDVDNDYSSAACKMSCAGCKSSTPSNIPKKNGIGKESKNCWEVKDVLIDGEEEVNPNQHTIYTGEKDNKSTPDCLLSPKGVIQISDLLVTQSFQPQIATLDITGMHYPSKQLGNACLKIFSHANEGLKNFTISWLELEDGMLRYILRHQPDLESLSLVDCEKLSNLSLISIPVHCPTLSSFELKGMCYVTDHGLVPLTRSKHLQSLSLAEAAITDFTLESIAKGCGEKLKVLDISWCEDVTDQGISAVANSCRSLQRLGLRQCAASKPTITALGKNCHNISCLNIAGIDSFTDDALSSLAKNMPLLREIDASWNSCLSDNGIKALMQSCVKLKKAVLNGLKLITSQPFLGIVGDLNCWSLLQELWRYNKKFQSVLPQGKVSLKPCDTETAKSLGDQMPCRSMSFAPSLRHIELEYSDKVNDDHLAAIVAICRGTLYVKDYYGQSVEPKWIFR</sequence>
<dbReference type="SMART" id="SM00367">
    <property type="entry name" value="LRR_CC"/>
    <property type="match status" value="11"/>
</dbReference>
<dbReference type="Gene3D" id="3.80.10.10">
    <property type="entry name" value="Ribonuclease Inhibitor"/>
    <property type="match status" value="2"/>
</dbReference>
<feature type="domain" description="F-box/LRR-repeat protein 15-like leucin rich repeat" evidence="2">
    <location>
        <begin position="674"/>
        <end position="871"/>
    </location>
</feature>
<dbReference type="Pfam" id="PF13516">
    <property type="entry name" value="LRR_6"/>
    <property type="match status" value="1"/>
</dbReference>
<dbReference type="Pfam" id="PF25372">
    <property type="entry name" value="DUF7885"/>
    <property type="match status" value="1"/>
</dbReference>
<feature type="compositionally biased region" description="Basic and acidic residues" evidence="1">
    <location>
        <begin position="357"/>
        <end position="368"/>
    </location>
</feature>
<dbReference type="EMBL" id="CALNXJ010000009">
    <property type="protein sequence ID" value="CAH3103660.1"/>
    <property type="molecule type" value="Genomic_DNA"/>
</dbReference>
<dbReference type="InterPro" id="IPR057207">
    <property type="entry name" value="FBXL15_LRR"/>
</dbReference>
<protein>
    <recommendedName>
        <fullName evidence="2">F-box/LRR-repeat protein 15-like leucin rich repeat domain-containing protein</fullName>
    </recommendedName>
</protein>
<dbReference type="InterPro" id="IPR032675">
    <property type="entry name" value="LRR_dom_sf"/>
</dbReference>
<proteinExistence type="predicted"/>
<organism evidence="3 4">
    <name type="scientific">Pocillopora meandrina</name>
    <dbReference type="NCBI Taxonomy" id="46732"/>
    <lineage>
        <taxon>Eukaryota</taxon>
        <taxon>Metazoa</taxon>
        <taxon>Cnidaria</taxon>
        <taxon>Anthozoa</taxon>
        <taxon>Hexacorallia</taxon>
        <taxon>Scleractinia</taxon>
        <taxon>Astrocoeniina</taxon>
        <taxon>Pocilloporidae</taxon>
        <taxon>Pocillopora</taxon>
    </lineage>
</organism>
<dbReference type="InterPro" id="IPR006553">
    <property type="entry name" value="Leu-rich_rpt_Cys-con_subtyp"/>
</dbReference>
<dbReference type="SUPFAM" id="SSF52047">
    <property type="entry name" value="RNI-like"/>
    <property type="match status" value="2"/>
</dbReference>
<dbReference type="PANTHER" id="PTHR13318">
    <property type="entry name" value="PARTNER OF PAIRED, ISOFORM B-RELATED"/>
    <property type="match status" value="1"/>
</dbReference>
<dbReference type="AlphaFoldDB" id="A0AAU9WB61"/>
<evidence type="ECO:0000313" key="4">
    <source>
        <dbReference type="Proteomes" id="UP001159428"/>
    </source>
</evidence>
<feature type="compositionally biased region" description="Basic and acidic residues" evidence="1">
    <location>
        <begin position="470"/>
        <end position="490"/>
    </location>
</feature>
<gene>
    <name evidence="3" type="ORF">PMEA_00035222</name>
</gene>
<feature type="region of interest" description="Disordered" evidence="1">
    <location>
        <begin position="470"/>
        <end position="501"/>
    </location>
</feature>
<comment type="caution">
    <text evidence="3">The sequence shown here is derived from an EMBL/GenBank/DDBJ whole genome shotgun (WGS) entry which is preliminary data.</text>
</comment>